<dbReference type="GO" id="GO:0004519">
    <property type="term" value="F:endonuclease activity"/>
    <property type="evidence" value="ECO:0007669"/>
    <property type="project" value="UniProtKB-KW"/>
</dbReference>
<dbReference type="OrthoDB" id="5524117at2"/>
<keyword evidence="3" id="KW-0378">Hydrolase</keyword>
<keyword evidence="4" id="KW-1185">Reference proteome</keyword>
<organism evidence="3 4">
    <name type="scientific">Saccharopolyspora hirsuta</name>
    <dbReference type="NCBI Taxonomy" id="1837"/>
    <lineage>
        <taxon>Bacteria</taxon>
        <taxon>Bacillati</taxon>
        <taxon>Actinomycetota</taxon>
        <taxon>Actinomycetes</taxon>
        <taxon>Pseudonocardiales</taxon>
        <taxon>Pseudonocardiaceae</taxon>
        <taxon>Saccharopolyspora</taxon>
    </lineage>
</organism>
<dbReference type="SUPFAM" id="SSF52980">
    <property type="entry name" value="Restriction endonuclease-like"/>
    <property type="match status" value="1"/>
</dbReference>
<feature type="region of interest" description="Disordered" evidence="1">
    <location>
        <begin position="156"/>
        <end position="212"/>
    </location>
</feature>
<dbReference type="AlphaFoldDB" id="A0A5M7BQG1"/>
<comment type="caution">
    <text evidence="3">The sequence shown here is derived from an EMBL/GenBank/DDBJ whole genome shotgun (WGS) entry which is preliminary data.</text>
</comment>
<dbReference type="CDD" id="cd06260">
    <property type="entry name" value="DUF820-like"/>
    <property type="match status" value="1"/>
</dbReference>
<feature type="domain" description="Putative restriction endonuclease" evidence="2">
    <location>
        <begin position="11"/>
        <end position="148"/>
    </location>
</feature>
<accession>A0A5M7BQG1</accession>
<dbReference type="PANTHER" id="PTHR35400">
    <property type="entry name" value="SLR1083 PROTEIN"/>
    <property type="match status" value="1"/>
</dbReference>
<dbReference type="Gene3D" id="3.90.1570.10">
    <property type="entry name" value="tt1808, chain A"/>
    <property type="match status" value="1"/>
</dbReference>
<evidence type="ECO:0000313" key="3">
    <source>
        <dbReference type="EMBL" id="KAA5831360.1"/>
    </source>
</evidence>
<evidence type="ECO:0000256" key="1">
    <source>
        <dbReference type="SAM" id="MobiDB-lite"/>
    </source>
</evidence>
<sequence>MFLPPAGMDAATYEALPDETCKYLEVIDGAVLVHPGPTRRHQNTVRHLANELERICGSALAITTSADLRLRDEPLLIRKPDIVAHDLGLPDDAVLRPAHCRLVVEVVSACSATADRIDKPAEYAAAGIERFWRVEGDRQPMTFRYRLDPATKRYAEDALDPDDFGRHSDRNQGHRTHRGPGTRWDADSPPSDHMSRPRSRAGEEWVRPPTAR</sequence>
<dbReference type="InterPro" id="IPR012296">
    <property type="entry name" value="Nuclease_put_TT1808"/>
</dbReference>
<proteinExistence type="predicted"/>
<evidence type="ECO:0000259" key="2">
    <source>
        <dbReference type="Pfam" id="PF05685"/>
    </source>
</evidence>
<reference evidence="3 4" key="1">
    <citation type="submission" date="2019-09" db="EMBL/GenBank/DDBJ databases">
        <title>Draft genome sequence of the thermophilic Saccharopolyspora hirsuta VKM Ac-666T.</title>
        <authorList>
            <person name="Lobastova T.G."/>
            <person name="Fokina V."/>
            <person name="Bragin E.Y."/>
            <person name="Shtratnikova V.Y."/>
            <person name="Starodumova I.P."/>
            <person name="Tarlachkov S.V."/>
            <person name="Donova M.V."/>
        </authorList>
    </citation>
    <scope>NUCLEOTIDE SEQUENCE [LARGE SCALE GENOMIC DNA]</scope>
    <source>
        <strain evidence="3 4">VKM Ac-666</strain>
    </source>
</reference>
<keyword evidence="3" id="KW-0255">Endonuclease</keyword>
<keyword evidence="3" id="KW-0540">Nuclease</keyword>
<dbReference type="InterPro" id="IPR011335">
    <property type="entry name" value="Restrct_endonuc-II-like"/>
</dbReference>
<dbReference type="Proteomes" id="UP000323946">
    <property type="component" value="Unassembled WGS sequence"/>
</dbReference>
<gene>
    <name evidence="3" type="ORF">F1721_20665</name>
</gene>
<feature type="compositionally biased region" description="Basic and acidic residues" evidence="1">
    <location>
        <begin position="163"/>
        <end position="172"/>
    </location>
</feature>
<protein>
    <submittedName>
        <fullName evidence="3">Uma2 family endonuclease</fullName>
    </submittedName>
</protein>
<evidence type="ECO:0000313" key="4">
    <source>
        <dbReference type="Proteomes" id="UP000323946"/>
    </source>
</evidence>
<dbReference type="EMBL" id="VWPH01000009">
    <property type="protein sequence ID" value="KAA5831360.1"/>
    <property type="molecule type" value="Genomic_DNA"/>
</dbReference>
<dbReference type="InterPro" id="IPR008538">
    <property type="entry name" value="Uma2"/>
</dbReference>
<name>A0A5M7BQG1_SACHI</name>
<dbReference type="PANTHER" id="PTHR35400:SF3">
    <property type="entry name" value="SLL1072 PROTEIN"/>
    <property type="match status" value="1"/>
</dbReference>
<dbReference type="Pfam" id="PF05685">
    <property type="entry name" value="Uma2"/>
    <property type="match status" value="1"/>
</dbReference>